<comment type="similarity">
    <text evidence="1">Belongs to the transglycosylase Slt family.</text>
</comment>
<dbReference type="Proteomes" id="UP000782312">
    <property type="component" value="Unassembled WGS sequence"/>
</dbReference>
<accession>A0A932MNZ7</accession>
<dbReference type="GO" id="GO:0000270">
    <property type="term" value="P:peptidoglycan metabolic process"/>
    <property type="evidence" value="ECO:0007669"/>
    <property type="project" value="InterPro"/>
</dbReference>
<feature type="compositionally biased region" description="Pro residues" evidence="2">
    <location>
        <begin position="191"/>
        <end position="200"/>
    </location>
</feature>
<feature type="domain" description="Transglycosylase SLT" evidence="3">
    <location>
        <begin position="35"/>
        <end position="132"/>
    </location>
</feature>
<name>A0A932MNZ7_UNCTE</name>
<dbReference type="AlphaFoldDB" id="A0A932MNZ7"/>
<dbReference type="InterPro" id="IPR023346">
    <property type="entry name" value="Lysozyme-like_dom_sf"/>
</dbReference>
<sequence>MERASAPLLPLAARQVPEAFPAFEEGQEPDLHWLIHHHSARYGVDPFLVLAVVQEESQFEPRAVSSKGAIGLMQITRETAEYLGLRDPFDVGENIEGGVRYLQMLLERHDWDLRLALASYNAGPTKVERYGGIPPYPETERYIARVMARYRNLKRMAEVFRHKRPVSPLLAFIPAREKDAREEARPAGAAPAPPPIRRGL</sequence>
<reference evidence="4" key="1">
    <citation type="submission" date="2020-07" db="EMBL/GenBank/DDBJ databases">
        <title>Huge and variable diversity of episymbiotic CPR bacteria and DPANN archaea in groundwater ecosystems.</title>
        <authorList>
            <person name="He C.Y."/>
            <person name="Keren R."/>
            <person name="Whittaker M."/>
            <person name="Farag I.F."/>
            <person name="Doudna J."/>
            <person name="Cate J.H.D."/>
            <person name="Banfield J.F."/>
        </authorList>
    </citation>
    <scope>NUCLEOTIDE SEQUENCE</scope>
    <source>
        <strain evidence="4">NC_groundwater_763_Ag_S-0.2um_68_21</strain>
    </source>
</reference>
<organism evidence="4 5">
    <name type="scientific">Tectimicrobiota bacterium</name>
    <dbReference type="NCBI Taxonomy" id="2528274"/>
    <lineage>
        <taxon>Bacteria</taxon>
        <taxon>Pseudomonadati</taxon>
        <taxon>Nitrospinota/Tectimicrobiota group</taxon>
        <taxon>Candidatus Tectimicrobiota</taxon>
    </lineage>
</organism>
<proteinExistence type="inferred from homology"/>
<evidence type="ECO:0000313" key="4">
    <source>
        <dbReference type="EMBL" id="MBI3129235.1"/>
    </source>
</evidence>
<dbReference type="PANTHER" id="PTHR37423">
    <property type="entry name" value="SOLUBLE LYTIC MUREIN TRANSGLYCOSYLASE-RELATED"/>
    <property type="match status" value="1"/>
</dbReference>
<dbReference type="Pfam" id="PF01464">
    <property type="entry name" value="SLT"/>
    <property type="match status" value="1"/>
</dbReference>
<protein>
    <submittedName>
        <fullName evidence="4">Transglycosylase SLT domain-containing protein</fullName>
    </submittedName>
</protein>
<evidence type="ECO:0000259" key="3">
    <source>
        <dbReference type="Pfam" id="PF01464"/>
    </source>
</evidence>
<dbReference type="CDD" id="cd00254">
    <property type="entry name" value="LT-like"/>
    <property type="match status" value="1"/>
</dbReference>
<dbReference type="PANTHER" id="PTHR37423:SF2">
    <property type="entry name" value="MEMBRANE-BOUND LYTIC MUREIN TRANSGLYCOSYLASE C"/>
    <property type="match status" value="1"/>
</dbReference>
<dbReference type="Gene3D" id="1.10.530.10">
    <property type="match status" value="1"/>
</dbReference>
<gene>
    <name evidence="4" type="ORF">HYZ11_16630</name>
</gene>
<dbReference type="GO" id="GO:0016020">
    <property type="term" value="C:membrane"/>
    <property type="evidence" value="ECO:0007669"/>
    <property type="project" value="InterPro"/>
</dbReference>
<evidence type="ECO:0000313" key="5">
    <source>
        <dbReference type="Proteomes" id="UP000782312"/>
    </source>
</evidence>
<dbReference type="EMBL" id="JACPUR010000039">
    <property type="protein sequence ID" value="MBI3129235.1"/>
    <property type="molecule type" value="Genomic_DNA"/>
</dbReference>
<evidence type="ECO:0000256" key="1">
    <source>
        <dbReference type="ARBA" id="ARBA00007734"/>
    </source>
</evidence>
<dbReference type="GO" id="GO:0008933">
    <property type="term" value="F:peptidoglycan lytic transglycosylase activity"/>
    <property type="evidence" value="ECO:0007669"/>
    <property type="project" value="InterPro"/>
</dbReference>
<evidence type="ECO:0000256" key="2">
    <source>
        <dbReference type="SAM" id="MobiDB-lite"/>
    </source>
</evidence>
<dbReference type="InterPro" id="IPR008258">
    <property type="entry name" value="Transglycosylase_SLT_dom_1"/>
</dbReference>
<dbReference type="SUPFAM" id="SSF53955">
    <property type="entry name" value="Lysozyme-like"/>
    <property type="match status" value="1"/>
</dbReference>
<dbReference type="InterPro" id="IPR000189">
    <property type="entry name" value="Transglyc_AS"/>
</dbReference>
<dbReference type="PROSITE" id="PS00922">
    <property type="entry name" value="TRANSGLYCOSYLASE"/>
    <property type="match status" value="1"/>
</dbReference>
<feature type="region of interest" description="Disordered" evidence="2">
    <location>
        <begin position="180"/>
        <end position="200"/>
    </location>
</feature>
<comment type="caution">
    <text evidence="4">The sequence shown here is derived from an EMBL/GenBank/DDBJ whole genome shotgun (WGS) entry which is preliminary data.</text>
</comment>